<dbReference type="Pfam" id="PF00391">
    <property type="entry name" value="PEP-utilizers"/>
    <property type="match status" value="1"/>
</dbReference>
<dbReference type="EC" id="2.7.9.2" evidence="5 15"/>
<dbReference type="Pfam" id="PF01326">
    <property type="entry name" value="PPDK_N"/>
    <property type="match status" value="1"/>
</dbReference>
<dbReference type="InterPro" id="IPR015813">
    <property type="entry name" value="Pyrv/PenolPyrv_kinase-like_dom"/>
</dbReference>
<dbReference type="SUPFAM" id="SSF51621">
    <property type="entry name" value="Phosphoenolpyruvate/pyruvate domain"/>
    <property type="match status" value="1"/>
</dbReference>
<dbReference type="Gene3D" id="3.30.470.20">
    <property type="entry name" value="ATP-grasp fold, B domain"/>
    <property type="match status" value="1"/>
</dbReference>
<keyword evidence="10 15" id="KW-0418">Kinase</keyword>
<evidence type="ECO:0000256" key="1">
    <source>
        <dbReference type="ARBA" id="ARBA00001946"/>
    </source>
</evidence>
<feature type="region of interest" description="Disordered" evidence="16">
    <location>
        <begin position="453"/>
        <end position="478"/>
    </location>
</feature>
<evidence type="ECO:0000259" key="18">
    <source>
        <dbReference type="Pfam" id="PF01326"/>
    </source>
</evidence>
<dbReference type="InterPro" id="IPR023151">
    <property type="entry name" value="PEP_util_CS"/>
</dbReference>
<evidence type="ECO:0000313" key="20">
    <source>
        <dbReference type="EMBL" id="MTH69035.1"/>
    </source>
</evidence>
<dbReference type="PIRSF" id="PIRSF000854">
    <property type="entry name" value="PEP_synthase"/>
    <property type="match status" value="1"/>
</dbReference>
<evidence type="ECO:0000256" key="11">
    <source>
        <dbReference type="ARBA" id="ARBA00022840"/>
    </source>
</evidence>
<name>A0A6I3M716_9MICO</name>
<dbReference type="GO" id="GO:0046872">
    <property type="term" value="F:metal ion binding"/>
    <property type="evidence" value="ECO:0007669"/>
    <property type="project" value="UniProtKB-KW"/>
</dbReference>
<feature type="domain" description="PEP-utilising enzyme mobile" evidence="17">
    <location>
        <begin position="377"/>
        <end position="447"/>
    </location>
</feature>
<evidence type="ECO:0000256" key="7">
    <source>
        <dbReference type="ARBA" id="ARBA00022679"/>
    </source>
</evidence>
<dbReference type="InterPro" id="IPR018274">
    <property type="entry name" value="PEP_util_AS"/>
</dbReference>
<dbReference type="EMBL" id="WMLB01000025">
    <property type="protein sequence ID" value="MTH69035.1"/>
    <property type="molecule type" value="Genomic_DNA"/>
</dbReference>
<proteinExistence type="inferred from homology"/>
<dbReference type="InterPro" id="IPR013815">
    <property type="entry name" value="ATP_grasp_subdomain_1"/>
</dbReference>
<accession>A0A6I3M716</accession>
<dbReference type="NCBIfam" id="TIGR01418">
    <property type="entry name" value="PEP_synth"/>
    <property type="match status" value="1"/>
</dbReference>
<keyword evidence="11 15" id="KW-0067">ATP-binding</keyword>
<dbReference type="SUPFAM" id="SSF56059">
    <property type="entry name" value="Glutathione synthetase ATP-binding domain-like"/>
    <property type="match status" value="1"/>
</dbReference>
<evidence type="ECO:0000256" key="6">
    <source>
        <dbReference type="ARBA" id="ARBA00021623"/>
    </source>
</evidence>
<evidence type="ECO:0000256" key="9">
    <source>
        <dbReference type="ARBA" id="ARBA00022741"/>
    </source>
</evidence>
<organism evidence="20 21">
    <name type="scientific">Agromyces bracchium</name>
    <dbReference type="NCBI Taxonomy" id="88376"/>
    <lineage>
        <taxon>Bacteria</taxon>
        <taxon>Bacillati</taxon>
        <taxon>Actinomycetota</taxon>
        <taxon>Actinomycetes</taxon>
        <taxon>Micrococcales</taxon>
        <taxon>Microbacteriaceae</taxon>
        <taxon>Agromyces</taxon>
    </lineage>
</organism>
<dbReference type="UniPathway" id="UPA00138"/>
<dbReference type="InterPro" id="IPR000121">
    <property type="entry name" value="PEP_util_C"/>
</dbReference>
<keyword evidence="8 15" id="KW-0479">Metal-binding</keyword>
<comment type="cofactor">
    <cofactor evidence="1 15">
        <name>Mg(2+)</name>
        <dbReference type="ChEBI" id="CHEBI:18420"/>
    </cofactor>
</comment>
<evidence type="ECO:0000256" key="3">
    <source>
        <dbReference type="ARBA" id="ARBA00004742"/>
    </source>
</evidence>
<comment type="similarity">
    <text evidence="4 15">Belongs to the PEP-utilizing enzyme family.</text>
</comment>
<sequence length="787" mass="83491">MPSESERTMLHEVTSTLVTRFEDVRLGDAASVGGKGANLGEMTSAGLPVPPGFVVTAEAYLEAIEHAGIRSRLMDGFRAAAAVSEDPEALPRAAAELREAVRGVTFPERVRDAVLGEYRRLGGAAVAVRSSATSEDAAGTSFAGMHETYNNVIGEAAVLDHIRDCWASLYGDRVIAYRASQRMDEEPMLAVVVQTQVASDRSGVMFTVDPSTGARDRLVVEAALGLGEVVVSGAVEPDTYVLAKPGPRLLSVRVGRQTHRLVPAADGTVAREDLGGAEADARVLTDDEVLEVAALGLRVEDHYGEPQDIEWAYSRGRLWMLQSRPVTTLGGGPADEGSSAGGPPVGTVLLRGLGAAPGHVTGRVRILQSPAEGAALQAGEILVAPMTNPDWVPTMRRAAAVVTDGGGMTCHAAIVARELGVPAVVGARTATTVLRDGELVTVDGAKGEVVEGADAAGPASAAPSAPPATTAPVAPTSAGRDGLESLATKLYVNLAIAERAADVAALDVDGVGLLRAEFMITDALGGLHPREMLARGERDEFVRRMTESLLAVTRAFGRRPVVYRTIDFRTNEFRGLEGGDRFEPQENNPMIGFRGAYRYVQEPELFALELELLARVREETPNLHVMLPFVRTRWELEACLELIDASPLGRQRGLKRWVMAEVPSVVYRIPEYAAMGIDGVSIGSNDLTQLVLGVDRDSEICAELFDESDAAVLDAIERIITACRTSGITSSLCGQAPSNEPAFAEHLVRFGIDSISVNPDAADRTRRVVAAAERRILLDAARGGTAP</sequence>
<feature type="domain" description="Pyruvate phosphate dikinase AMP/ATP-binding" evidence="18">
    <location>
        <begin position="30"/>
        <end position="330"/>
    </location>
</feature>
<evidence type="ECO:0000256" key="10">
    <source>
        <dbReference type="ARBA" id="ARBA00022777"/>
    </source>
</evidence>
<dbReference type="InterPro" id="IPR036637">
    <property type="entry name" value="Phosphohistidine_dom_sf"/>
</dbReference>
<gene>
    <name evidence="20" type="primary">ppsA</name>
    <name evidence="20" type="ORF">GJ743_11690</name>
</gene>
<dbReference type="InterPro" id="IPR006319">
    <property type="entry name" value="PEP_synth"/>
</dbReference>
<evidence type="ECO:0000256" key="2">
    <source>
        <dbReference type="ARBA" id="ARBA00002988"/>
    </source>
</evidence>
<feature type="domain" description="PEP-utilising enzyme C-terminal" evidence="19">
    <location>
        <begin position="486"/>
        <end position="773"/>
    </location>
</feature>
<evidence type="ECO:0000256" key="5">
    <source>
        <dbReference type="ARBA" id="ARBA00011996"/>
    </source>
</evidence>
<dbReference type="GO" id="GO:0008986">
    <property type="term" value="F:pyruvate, water dikinase activity"/>
    <property type="evidence" value="ECO:0007669"/>
    <property type="project" value="UniProtKB-EC"/>
</dbReference>
<keyword evidence="21" id="KW-1185">Reference proteome</keyword>
<evidence type="ECO:0000256" key="4">
    <source>
        <dbReference type="ARBA" id="ARBA00007837"/>
    </source>
</evidence>
<dbReference type="PANTHER" id="PTHR43030">
    <property type="entry name" value="PHOSPHOENOLPYRUVATE SYNTHASE"/>
    <property type="match status" value="1"/>
</dbReference>
<evidence type="ECO:0000259" key="19">
    <source>
        <dbReference type="Pfam" id="PF02896"/>
    </source>
</evidence>
<dbReference type="InterPro" id="IPR002192">
    <property type="entry name" value="PPDK_AMP/ATP-bd"/>
</dbReference>
<dbReference type="Gene3D" id="3.30.1490.20">
    <property type="entry name" value="ATP-grasp fold, A domain"/>
    <property type="match status" value="1"/>
</dbReference>
<keyword evidence="9 15" id="KW-0547">Nucleotide-binding</keyword>
<dbReference type="SUPFAM" id="SSF52009">
    <property type="entry name" value="Phosphohistidine domain"/>
    <property type="match status" value="1"/>
</dbReference>
<evidence type="ECO:0000256" key="16">
    <source>
        <dbReference type="SAM" id="MobiDB-lite"/>
    </source>
</evidence>
<evidence type="ECO:0000256" key="15">
    <source>
        <dbReference type="PIRNR" id="PIRNR000854"/>
    </source>
</evidence>
<keyword evidence="20" id="KW-0670">Pyruvate</keyword>
<comment type="pathway">
    <text evidence="3 15">Carbohydrate biosynthesis; gluconeogenesis.</text>
</comment>
<dbReference type="InterPro" id="IPR040442">
    <property type="entry name" value="Pyrv_kinase-like_dom_sf"/>
</dbReference>
<dbReference type="OrthoDB" id="9765468at2"/>
<dbReference type="Pfam" id="PF02896">
    <property type="entry name" value="PEP-utilizers_C"/>
    <property type="match status" value="1"/>
</dbReference>
<reference evidence="20 21" key="1">
    <citation type="submission" date="2019-11" db="EMBL/GenBank/DDBJ databases">
        <title>Agromyces kandeliae sp. nov., isolated from mangrove soil.</title>
        <authorList>
            <person name="Wang R."/>
        </authorList>
    </citation>
    <scope>NUCLEOTIDE SEQUENCE [LARGE SCALE GENOMIC DNA]</scope>
    <source>
        <strain evidence="20 21">JCM 11433</strain>
    </source>
</reference>
<keyword evidence="7 15" id="KW-0808">Transferase</keyword>
<evidence type="ECO:0000256" key="14">
    <source>
        <dbReference type="ARBA" id="ARBA00047700"/>
    </source>
</evidence>
<protein>
    <recommendedName>
        <fullName evidence="6 15">Phosphoenolpyruvate synthase</fullName>
        <shortName evidence="15">PEP synthase</shortName>
        <ecNumber evidence="5 15">2.7.9.2</ecNumber>
    </recommendedName>
    <alternativeName>
        <fullName evidence="13 15">Pyruvate, water dikinase</fullName>
    </alternativeName>
</protein>
<dbReference type="PROSITE" id="PS00370">
    <property type="entry name" value="PEP_ENZYMES_PHOS_SITE"/>
    <property type="match status" value="1"/>
</dbReference>
<evidence type="ECO:0000256" key="8">
    <source>
        <dbReference type="ARBA" id="ARBA00022723"/>
    </source>
</evidence>
<evidence type="ECO:0000256" key="12">
    <source>
        <dbReference type="ARBA" id="ARBA00022842"/>
    </source>
</evidence>
<dbReference type="PANTHER" id="PTHR43030:SF1">
    <property type="entry name" value="PHOSPHOENOLPYRUVATE SYNTHASE"/>
    <property type="match status" value="1"/>
</dbReference>
<dbReference type="AlphaFoldDB" id="A0A6I3M716"/>
<dbReference type="Proteomes" id="UP000433071">
    <property type="component" value="Unassembled WGS sequence"/>
</dbReference>
<dbReference type="InterPro" id="IPR008279">
    <property type="entry name" value="PEP-util_enz_mobile_dom"/>
</dbReference>
<evidence type="ECO:0000259" key="17">
    <source>
        <dbReference type="Pfam" id="PF00391"/>
    </source>
</evidence>
<dbReference type="Gene3D" id="3.20.20.60">
    <property type="entry name" value="Phosphoenolpyruvate-binding domains"/>
    <property type="match status" value="1"/>
</dbReference>
<dbReference type="GO" id="GO:0006094">
    <property type="term" value="P:gluconeogenesis"/>
    <property type="evidence" value="ECO:0007669"/>
    <property type="project" value="UniProtKB-UniPathway"/>
</dbReference>
<keyword evidence="12 15" id="KW-0460">Magnesium</keyword>
<dbReference type="PROSITE" id="PS00742">
    <property type="entry name" value="PEP_ENZYMES_2"/>
    <property type="match status" value="1"/>
</dbReference>
<comment type="function">
    <text evidence="2 15">Catalyzes the phosphorylation of pyruvate to phosphoenolpyruvate.</text>
</comment>
<dbReference type="Gene3D" id="3.50.30.10">
    <property type="entry name" value="Phosphohistidine domain"/>
    <property type="match status" value="1"/>
</dbReference>
<dbReference type="NCBIfam" id="NF005057">
    <property type="entry name" value="PRK06464.1"/>
    <property type="match status" value="1"/>
</dbReference>
<evidence type="ECO:0000313" key="21">
    <source>
        <dbReference type="Proteomes" id="UP000433071"/>
    </source>
</evidence>
<evidence type="ECO:0000256" key="13">
    <source>
        <dbReference type="ARBA" id="ARBA00033470"/>
    </source>
</evidence>
<dbReference type="GO" id="GO:0005524">
    <property type="term" value="F:ATP binding"/>
    <property type="evidence" value="ECO:0007669"/>
    <property type="project" value="UniProtKB-KW"/>
</dbReference>
<comment type="caution">
    <text evidence="20">The sequence shown here is derived from an EMBL/GenBank/DDBJ whole genome shotgun (WGS) entry which is preliminary data.</text>
</comment>
<comment type="catalytic activity">
    <reaction evidence="14 15">
        <text>pyruvate + ATP + H2O = phosphoenolpyruvate + AMP + phosphate + 2 H(+)</text>
        <dbReference type="Rhea" id="RHEA:11364"/>
        <dbReference type="ChEBI" id="CHEBI:15361"/>
        <dbReference type="ChEBI" id="CHEBI:15377"/>
        <dbReference type="ChEBI" id="CHEBI:15378"/>
        <dbReference type="ChEBI" id="CHEBI:30616"/>
        <dbReference type="ChEBI" id="CHEBI:43474"/>
        <dbReference type="ChEBI" id="CHEBI:58702"/>
        <dbReference type="ChEBI" id="CHEBI:456215"/>
        <dbReference type="EC" id="2.7.9.2"/>
    </reaction>
</comment>